<dbReference type="Gene3D" id="3.30.559.10">
    <property type="entry name" value="Chloramphenicol acetyltransferase-like domain"/>
    <property type="match status" value="1"/>
</dbReference>
<proteinExistence type="inferred from homology"/>
<evidence type="ECO:0000313" key="4">
    <source>
        <dbReference type="Proteomes" id="UP000007431"/>
    </source>
</evidence>
<dbReference type="Proteomes" id="UP000007431">
    <property type="component" value="Unassembled WGS sequence"/>
</dbReference>
<name>D8PX66_SCHCM</name>
<dbReference type="EMBL" id="GL377304">
    <property type="protein sequence ID" value="EFI99030.1"/>
    <property type="molecule type" value="Genomic_DNA"/>
</dbReference>
<comment type="similarity">
    <text evidence="1">Belongs to the trichothecene O-acetyltransferase family.</text>
</comment>
<keyword evidence="4" id="KW-1185">Reference proteome</keyword>
<dbReference type="Gene3D" id="3.30.559.30">
    <property type="entry name" value="Nonribosomal peptide synthetase, condensation domain"/>
    <property type="match status" value="1"/>
</dbReference>
<dbReference type="AlphaFoldDB" id="D8PX66"/>
<dbReference type="STRING" id="578458.D8PX66"/>
<dbReference type="InParanoid" id="D8PX66"/>
<dbReference type="HOGENOM" id="CLU_532139_0_0_1"/>
<reference evidence="3 4" key="1">
    <citation type="journal article" date="2010" name="Nat. Biotechnol.">
        <title>Genome sequence of the model mushroom Schizophyllum commune.</title>
        <authorList>
            <person name="Ohm R.A."/>
            <person name="de Jong J.F."/>
            <person name="Lugones L.G."/>
            <person name="Aerts A."/>
            <person name="Kothe E."/>
            <person name="Stajich J.E."/>
            <person name="de Vries R.P."/>
            <person name="Record E."/>
            <person name="Levasseur A."/>
            <person name="Baker S.E."/>
            <person name="Bartholomew K.A."/>
            <person name="Coutinho P.M."/>
            <person name="Erdmann S."/>
            <person name="Fowler T.J."/>
            <person name="Gathman A.C."/>
            <person name="Lombard V."/>
            <person name="Henrissat B."/>
            <person name="Knabe N."/>
            <person name="Kuees U."/>
            <person name="Lilly W.W."/>
            <person name="Lindquist E."/>
            <person name="Lucas S."/>
            <person name="Magnuson J.K."/>
            <person name="Piumi F."/>
            <person name="Raudaskoski M."/>
            <person name="Salamov A."/>
            <person name="Schmutz J."/>
            <person name="Schwarze F.W.M.R."/>
            <person name="vanKuyk P.A."/>
            <person name="Horton J.S."/>
            <person name="Grigoriev I.V."/>
            <person name="Woesten H.A.B."/>
        </authorList>
    </citation>
    <scope>NUCLEOTIDE SEQUENCE [LARGE SCALE GENOMIC DNA]</scope>
    <source>
        <strain evidence="4">H4-8 / FGSC 9210</strain>
    </source>
</reference>
<sequence>MAAPTKSYPTLGVDPLPTRASWCRDPRVPDRLIREADACGRVCDVMHFLRPGDDNIWFGITVSLATPLPTDTLVALLKKAWVLVRWEVPTIAAITVHEPRSDHALLPKSCIAYDPVKSQAELDGWMVKSVQVHEGVDIHELREQLGPTPIPQKVGDLQTILRVCPGEDGKFGLIFNSSHLAFDGSGCKSVYTRLLRHVEGMIMDPGYEKAQQAHIEWGKEIEHLLPGHADVLGDAEDASFAEDTATKVMSALEEKMPTYHPLVSVNQPLYPGHENKTRHLDYDFTLEESAALKATCKVSDTNPVKLTMNHLVQGALCFLVLRDNPPSPDAHTNLIFWGMVGGRKRLRPPYNAPGAYPGICITMSDLVIPAVLPPGSTREQVLHLAHAVRREYERQAALPGLVAAADGVADGLSAMMAASKEPLSMPVYSGDGVGEEDLQPRYPMEGPPVLEIDDLMVSGNHSDPGPSCRATQWKGRVKIAMDVNLLGVKAEVAEGWIKTWADLLLAVVSN</sequence>
<dbReference type="VEuPathDB" id="FungiDB:SCHCODRAFT_02198994"/>
<evidence type="ECO:0000313" key="3">
    <source>
        <dbReference type="EMBL" id="EFI99030.1"/>
    </source>
</evidence>
<evidence type="ECO:0000256" key="2">
    <source>
        <dbReference type="ARBA" id="ARBA00022679"/>
    </source>
</evidence>
<gene>
    <name evidence="3" type="ORF">SCHCODRAFT_107072</name>
</gene>
<evidence type="ECO:0000256" key="1">
    <source>
        <dbReference type="ARBA" id="ARBA00006439"/>
    </source>
</evidence>
<keyword evidence="2" id="KW-0808">Transferase</keyword>
<dbReference type="InterPro" id="IPR023213">
    <property type="entry name" value="CAT-like_dom_sf"/>
</dbReference>
<dbReference type="GO" id="GO:0043386">
    <property type="term" value="P:mycotoxin biosynthetic process"/>
    <property type="evidence" value="ECO:0007669"/>
    <property type="project" value="InterPro"/>
</dbReference>
<dbReference type="GO" id="GO:0016407">
    <property type="term" value="F:acetyltransferase activity"/>
    <property type="evidence" value="ECO:0007669"/>
    <property type="project" value="InterPro"/>
</dbReference>
<dbReference type="PANTHER" id="PTHR42034">
    <property type="entry name" value="CHROMOSOME 7, WHOLE GENOME SHOTGUN SEQUENCE-RELATED"/>
    <property type="match status" value="1"/>
</dbReference>
<dbReference type="OMA" id="VEFMLAF"/>
<dbReference type="Pfam" id="PF07428">
    <property type="entry name" value="Tri3"/>
    <property type="match status" value="1"/>
</dbReference>
<feature type="non-terminal residue" evidence="3">
    <location>
        <position position="510"/>
    </location>
</feature>
<dbReference type="eggNOG" id="ENOG502SFBM">
    <property type="taxonomic scope" value="Eukaryota"/>
</dbReference>
<dbReference type="InterPro" id="IPR009992">
    <property type="entry name" value="Tri3/Sat12/Sat16/Mac1"/>
</dbReference>
<dbReference type="PANTHER" id="PTHR42034:SF1">
    <property type="entry name" value="CONDENSATION DOMAIN-CONTAINING PROTEIN"/>
    <property type="match status" value="1"/>
</dbReference>
<accession>D8PX66</accession>
<protein>
    <submittedName>
        <fullName evidence="3">Uncharacterized protein</fullName>
    </submittedName>
</protein>
<organism evidence="4">
    <name type="scientific">Schizophyllum commune (strain H4-8 / FGSC 9210)</name>
    <name type="common">Split gill fungus</name>
    <dbReference type="NCBI Taxonomy" id="578458"/>
    <lineage>
        <taxon>Eukaryota</taxon>
        <taxon>Fungi</taxon>
        <taxon>Dikarya</taxon>
        <taxon>Basidiomycota</taxon>
        <taxon>Agaricomycotina</taxon>
        <taxon>Agaricomycetes</taxon>
        <taxon>Agaricomycetidae</taxon>
        <taxon>Agaricales</taxon>
        <taxon>Schizophyllaceae</taxon>
        <taxon>Schizophyllum</taxon>
    </lineage>
</organism>